<dbReference type="KEGG" id="gsn:YC6258_04251"/>
<dbReference type="PATRIC" id="fig|1445510.3.peg.4219"/>
<sequence length="131" mass="15308">MQTFITCRDVMNQRYEIVDGLTTVADALKIMVEKNYRKVIINRRDHSDEFGMVELSDIARKVIGQNKSLERVNVYEIMSKPVISVRPEMNIKYCSRLFDTYNLRSAPVIENEELIGVVSYDDIVMNWIKLL</sequence>
<dbReference type="HOGENOM" id="CLU_040681_12_3_6"/>
<dbReference type="InterPro" id="IPR046342">
    <property type="entry name" value="CBS_dom_sf"/>
</dbReference>
<evidence type="ECO:0000259" key="3">
    <source>
        <dbReference type="PROSITE" id="PS51371"/>
    </source>
</evidence>
<dbReference type="SMART" id="SM00116">
    <property type="entry name" value="CBS"/>
    <property type="match status" value="2"/>
</dbReference>
<dbReference type="SUPFAM" id="SSF54631">
    <property type="entry name" value="CBS-domain pair"/>
    <property type="match status" value="1"/>
</dbReference>
<accession>A0A0C5VAE4</accession>
<dbReference type="STRING" id="1445510.YC6258_04251"/>
<dbReference type="InterPro" id="IPR000644">
    <property type="entry name" value="CBS_dom"/>
</dbReference>
<dbReference type="Pfam" id="PF00571">
    <property type="entry name" value="CBS"/>
    <property type="match status" value="2"/>
</dbReference>
<keyword evidence="5" id="KW-1185">Reference proteome</keyword>
<dbReference type="PROSITE" id="PS51371">
    <property type="entry name" value="CBS"/>
    <property type="match status" value="1"/>
</dbReference>
<dbReference type="PANTHER" id="PTHR43080:SF2">
    <property type="entry name" value="CBS DOMAIN-CONTAINING PROTEIN"/>
    <property type="match status" value="1"/>
</dbReference>
<dbReference type="EMBL" id="CP007142">
    <property type="protein sequence ID" value="AJQ96285.1"/>
    <property type="molecule type" value="Genomic_DNA"/>
</dbReference>
<dbReference type="AlphaFoldDB" id="A0A0C5VAE4"/>
<dbReference type="Proteomes" id="UP000032266">
    <property type="component" value="Chromosome"/>
</dbReference>
<feature type="domain" description="CBS" evidence="3">
    <location>
        <begin position="78"/>
        <end position="131"/>
    </location>
</feature>
<protein>
    <submittedName>
        <fullName evidence="4">Putative transcriptional regulator, contains C-terminal CBS domain</fullName>
    </submittedName>
</protein>
<dbReference type="Gene3D" id="3.10.580.10">
    <property type="entry name" value="CBS-domain"/>
    <property type="match status" value="1"/>
</dbReference>
<evidence type="ECO:0000256" key="2">
    <source>
        <dbReference type="PROSITE-ProRule" id="PRU00703"/>
    </source>
</evidence>
<dbReference type="InterPro" id="IPR051257">
    <property type="entry name" value="Diverse_CBS-Domain"/>
</dbReference>
<reference evidence="4 5" key="1">
    <citation type="submission" date="2014-01" db="EMBL/GenBank/DDBJ databases">
        <title>Full genme sequencing of cellulolytic bacterium Gynuella sunshinyii YC6258T gen. nov., sp. nov.</title>
        <authorList>
            <person name="Khan H."/>
            <person name="Chung E.J."/>
            <person name="Chung Y.R."/>
        </authorList>
    </citation>
    <scope>NUCLEOTIDE SEQUENCE [LARGE SCALE GENOMIC DNA]</scope>
    <source>
        <strain evidence="4 5">YC6258</strain>
    </source>
</reference>
<dbReference type="PANTHER" id="PTHR43080">
    <property type="entry name" value="CBS DOMAIN-CONTAINING PROTEIN CBSX3, MITOCHONDRIAL"/>
    <property type="match status" value="1"/>
</dbReference>
<name>A0A0C5VAE4_9GAMM</name>
<dbReference type="RefSeq" id="WP_044618332.1">
    <property type="nucleotide sequence ID" value="NZ_CP007142.1"/>
</dbReference>
<keyword evidence="1 2" id="KW-0129">CBS domain</keyword>
<evidence type="ECO:0000313" key="4">
    <source>
        <dbReference type="EMBL" id="AJQ96285.1"/>
    </source>
</evidence>
<evidence type="ECO:0000313" key="5">
    <source>
        <dbReference type="Proteomes" id="UP000032266"/>
    </source>
</evidence>
<evidence type="ECO:0000256" key="1">
    <source>
        <dbReference type="ARBA" id="ARBA00023122"/>
    </source>
</evidence>
<organism evidence="4 5">
    <name type="scientific">Gynuella sunshinyii YC6258</name>
    <dbReference type="NCBI Taxonomy" id="1445510"/>
    <lineage>
        <taxon>Bacteria</taxon>
        <taxon>Pseudomonadati</taxon>
        <taxon>Pseudomonadota</taxon>
        <taxon>Gammaproteobacteria</taxon>
        <taxon>Oceanospirillales</taxon>
        <taxon>Saccharospirillaceae</taxon>
        <taxon>Gynuella</taxon>
    </lineage>
</organism>
<proteinExistence type="predicted"/>
<gene>
    <name evidence="4" type="ORF">YC6258_04251</name>
</gene>